<feature type="signal peptide" evidence="3">
    <location>
        <begin position="1"/>
        <end position="30"/>
    </location>
</feature>
<evidence type="ECO:0000256" key="2">
    <source>
        <dbReference type="SAM" id="Phobius"/>
    </source>
</evidence>
<evidence type="ECO:0000313" key="4">
    <source>
        <dbReference type="EMBL" id="MEJ2884951.1"/>
    </source>
</evidence>
<keyword evidence="2" id="KW-0472">Membrane</keyword>
<evidence type="ECO:0008006" key="6">
    <source>
        <dbReference type="Google" id="ProtNLM"/>
    </source>
</evidence>
<evidence type="ECO:0000313" key="5">
    <source>
        <dbReference type="Proteomes" id="UP001370100"/>
    </source>
</evidence>
<protein>
    <recommendedName>
        <fullName evidence="6">Secreted protein</fullName>
    </recommendedName>
</protein>
<proteinExistence type="predicted"/>
<reference evidence="4 5" key="1">
    <citation type="submission" date="2024-03" db="EMBL/GenBank/DDBJ databases">
        <title>Actinomycetospora sp. OC33-EN06, a novel actinomycete isolated from wild orchid (Aerides multiflora).</title>
        <authorList>
            <person name="Suriyachadkun C."/>
        </authorList>
    </citation>
    <scope>NUCLEOTIDE SEQUENCE [LARGE SCALE GENOMIC DNA]</scope>
    <source>
        <strain evidence="4 5">OC33-EN06</strain>
    </source>
</reference>
<comment type="caution">
    <text evidence="4">The sequence shown here is derived from an EMBL/GenBank/DDBJ whole genome shotgun (WGS) entry which is preliminary data.</text>
</comment>
<name>A0ABU8MXV4_9PSEU</name>
<keyword evidence="3" id="KW-0732">Signal</keyword>
<feature type="compositionally biased region" description="Low complexity" evidence="1">
    <location>
        <begin position="226"/>
        <end position="239"/>
    </location>
</feature>
<feature type="compositionally biased region" description="Low complexity" evidence="1">
    <location>
        <begin position="195"/>
        <end position="209"/>
    </location>
</feature>
<feature type="region of interest" description="Disordered" evidence="1">
    <location>
        <begin position="195"/>
        <end position="239"/>
    </location>
</feature>
<evidence type="ECO:0000256" key="1">
    <source>
        <dbReference type="SAM" id="MobiDB-lite"/>
    </source>
</evidence>
<evidence type="ECO:0000256" key="3">
    <source>
        <dbReference type="SAM" id="SignalP"/>
    </source>
</evidence>
<feature type="transmembrane region" description="Helical" evidence="2">
    <location>
        <begin position="143"/>
        <end position="162"/>
    </location>
</feature>
<accession>A0ABU8MXV4</accession>
<feature type="transmembrane region" description="Helical" evidence="2">
    <location>
        <begin position="174"/>
        <end position="194"/>
    </location>
</feature>
<organism evidence="4 5">
    <name type="scientific">Actinomycetospora aeridis</name>
    <dbReference type="NCBI Taxonomy" id="3129231"/>
    <lineage>
        <taxon>Bacteria</taxon>
        <taxon>Bacillati</taxon>
        <taxon>Actinomycetota</taxon>
        <taxon>Actinomycetes</taxon>
        <taxon>Pseudonocardiales</taxon>
        <taxon>Pseudonocardiaceae</taxon>
        <taxon>Actinomycetospora</taxon>
    </lineage>
</organism>
<keyword evidence="2" id="KW-1133">Transmembrane helix</keyword>
<feature type="chain" id="PRO_5045294145" description="Secreted protein" evidence="3">
    <location>
        <begin position="31"/>
        <end position="486"/>
    </location>
</feature>
<dbReference type="RefSeq" id="WP_337711447.1">
    <property type="nucleotide sequence ID" value="NZ_JBBEGL010000001.1"/>
</dbReference>
<keyword evidence="5" id="KW-1185">Reference proteome</keyword>
<sequence>MTVLHAPRRTAVLLALLGMLALLAAPGALAHESTPTGVTRLELDLGARQLSLTITAPPEGQGRMPVVVLPRGEAPPGEVQLAAVRPGAAPTDAVAVPVAPVGQPHEVVLATDGPGAWEITVADGTTVARVPIVLAAPAPTPGWVWAVRVGALVGVVALVVALTPSVRQRPRAAVTLGVVALVGVTVAATAIATAPATPTTPTPAAAQAPVPAPPAGGHAGHGGGTTAATPTTVPGMTTTSGSVVATARTATPAVAGAPTDLELDLTDSSTGAVVDDLAVHDDALIHLAVIGPGGTLDHLHPVRTGPGHYVVRLTPGAAGRYGVFAEMERAGDGGHQVARTAIDVTGPATPAAPAPGPGVREVAGMQVDVAVPDAVAGRPTTITATFGSGGRQVTDLQGWLGMAGHLMLLGPGLDGTPDPVDPASAFGHVHDMGPAGPSGTYGPRITFEHTFPSPGRHQLWVQVQRDWQIVTVPVTVDVAPGSAPTP</sequence>
<dbReference type="EMBL" id="JBBEGL010000001">
    <property type="protein sequence ID" value="MEJ2884951.1"/>
    <property type="molecule type" value="Genomic_DNA"/>
</dbReference>
<gene>
    <name evidence="4" type="ORF">WCD41_00705</name>
</gene>
<keyword evidence="2" id="KW-0812">Transmembrane</keyword>
<dbReference type="Proteomes" id="UP001370100">
    <property type="component" value="Unassembled WGS sequence"/>
</dbReference>